<dbReference type="InterPro" id="IPR049784">
    <property type="entry name" value="ChvE-like"/>
</dbReference>
<evidence type="ECO:0000256" key="4">
    <source>
        <dbReference type="SAM" id="SignalP"/>
    </source>
</evidence>
<dbReference type="PANTHER" id="PTHR30036">
    <property type="entry name" value="D-XYLOSE-BINDING PERIPLASMIC PROTEIN"/>
    <property type="match status" value="1"/>
</dbReference>
<dbReference type="RefSeq" id="WP_189051352.1">
    <property type="nucleotide sequence ID" value="NZ_BMJQ01000017.1"/>
</dbReference>
<dbReference type="Gene3D" id="3.40.50.2300">
    <property type="match status" value="2"/>
</dbReference>
<comment type="caution">
    <text evidence="6">The sequence shown here is derived from an EMBL/GenBank/DDBJ whole genome shotgun (WGS) entry which is preliminary data.</text>
</comment>
<dbReference type="AlphaFoldDB" id="A0A8J3E4T2"/>
<dbReference type="GO" id="GO:0030246">
    <property type="term" value="F:carbohydrate binding"/>
    <property type="evidence" value="ECO:0007669"/>
    <property type="project" value="TreeGrafter"/>
</dbReference>
<evidence type="ECO:0000256" key="3">
    <source>
        <dbReference type="ARBA" id="ARBA00022729"/>
    </source>
</evidence>
<dbReference type="EMBL" id="BMJQ01000017">
    <property type="protein sequence ID" value="GGF41374.1"/>
    <property type="molecule type" value="Genomic_DNA"/>
</dbReference>
<sequence length="354" mass="38445">MMKAKYLLAAAALGALALSAGAQAQEKVTIGIAMPTKSSARWIDDGNNMVKQFEAKGYKTDLQYAEDDIPNQLSQIENMITKGDKVLVIAAIDGTTLSDALQQAHDKGIKIIAYDRLIRKSPNVDYYATFDNFQVGVLQAQSIEAALGLKNGKGPFNIELFGGSPDDNNAYFFYNGAMSVLDPYIKSGKLVVQSGQMGMDKVSTLRWDGAVAQSRMDNLLSAYYGNKRVDAVLSPYDGLSIGILSSLKGVGYGSASQPMPFVSGQDAEVPSVKSILAGEQYSTIYKDTRQLAKVTVDMVEAMEKNQSVPVNDTKTYENGVKVVPAYLLKPVVVDKTNWKQVLVDGGYYKESQIH</sequence>
<comment type="similarity">
    <text evidence="2">Belongs to the bacterial solute-binding protein 2 family.</text>
</comment>
<evidence type="ECO:0000256" key="1">
    <source>
        <dbReference type="ARBA" id="ARBA00004418"/>
    </source>
</evidence>
<comment type="subcellular location">
    <subcellularLocation>
        <location evidence="1">Periplasm</location>
    </subcellularLocation>
</comment>
<feature type="domain" description="Periplasmic binding protein" evidence="5">
    <location>
        <begin position="30"/>
        <end position="304"/>
    </location>
</feature>
<evidence type="ECO:0000313" key="7">
    <source>
        <dbReference type="Proteomes" id="UP000646365"/>
    </source>
</evidence>
<dbReference type="GO" id="GO:0030288">
    <property type="term" value="C:outer membrane-bounded periplasmic space"/>
    <property type="evidence" value="ECO:0007669"/>
    <property type="project" value="TreeGrafter"/>
</dbReference>
<dbReference type="PANTHER" id="PTHR30036:SF1">
    <property type="entry name" value="D-XYLOSE-BINDING PERIPLASMIC PROTEIN"/>
    <property type="match status" value="1"/>
</dbReference>
<reference evidence="6" key="1">
    <citation type="journal article" date="2014" name="Int. J. Syst. Evol. Microbiol.">
        <title>Complete genome sequence of Corynebacterium casei LMG S-19264T (=DSM 44701T), isolated from a smear-ripened cheese.</title>
        <authorList>
            <consortium name="US DOE Joint Genome Institute (JGI-PGF)"/>
            <person name="Walter F."/>
            <person name="Albersmeier A."/>
            <person name="Kalinowski J."/>
            <person name="Ruckert C."/>
        </authorList>
    </citation>
    <scope>NUCLEOTIDE SEQUENCE</scope>
    <source>
        <strain evidence="6">CGMCC 1.15725</strain>
    </source>
</reference>
<evidence type="ECO:0000256" key="2">
    <source>
        <dbReference type="ARBA" id="ARBA00007639"/>
    </source>
</evidence>
<dbReference type="Proteomes" id="UP000646365">
    <property type="component" value="Unassembled WGS sequence"/>
</dbReference>
<gene>
    <name evidence="6" type="ORF">GCM10011611_54750</name>
</gene>
<reference evidence="6" key="2">
    <citation type="submission" date="2020-09" db="EMBL/GenBank/DDBJ databases">
        <authorList>
            <person name="Sun Q."/>
            <person name="Zhou Y."/>
        </authorList>
    </citation>
    <scope>NUCLEOTIDE SEQUENCE</scope>
    <source>
        <strain evidence="6">CGMCC 1.15725</strain>
    </source>
</reference>
<dbReference type="CDD" id="cd19994">
    <property type="entry name" value="PBP1_ChvE"/>
    <property type="match status" value="1"/>
</dbReference>
<proteinExistence type="inferred from homology"/>
<dbReference type="InterPro" id="IPR028082">
    <property type="entry name" value="Peripla_BP_I"/>
</dbReference>
<feature type="chain" id="PRO_5035231987" evidence="4">
    <location>
        <begin position="25"/>
        <end position="354"/>
    </location>
</feature>
<keyword evidence="3 4" id="KW-0732">Signal</keyword>
<protein>
    <submittedName>
        <fullName evidence="6">Sugar ABC transporter substrate-binding protein</fullName>
    </submittedName>
</protein>
<dbReference type="Pfam" id="PF13407">
    <property type="entry name" value="Peripla_BP_4"/>
    <property type="match status" value="1"/>
</dbReference>
<feature type="signal peptide" evidence="4">
    <location>
        <begin position="1"/>
        <end position="24"/>
    </location>
</feature>
<name>A0A8J3E4T2_9PROT</name>
<accession>A0A8J3E4T2</accession>
<dbReference type="InterPro" id="IPR025997">
    <property type="entry name" value="SBP_2_dom"/>
</dbReference>
<dbReference type="InterPro" id="IPR050555">
    <property type="entry name" value="Bact_Solute-Bind_Prot2"/>
</dbReference>
<organism evidence="6 7">
    <name type="scientific">Aliidongia dinghuensis</name>
    <dbReference type="NCBI Taxonomy" id="1867774"/>
    <lineage>
        <taxon>Bacteria</taxon>
        <taxon>Pseudomonadati</taxon>
        <taxon>Pseudomonadota</taxon>
        <taxon>Alphaproteobacteria</taxon>
        <taxon>Rhodospirillales</taxon>
        <taxon>Dongiaceae</taxon>
        <taxon>Aliidongia</taxon>
    </lineage>
</organism>
<evidence type="ECO:0000259" key="5">
    <source>
        <dbReference type="Pfam" id="PF13407"/>
    </source>
</evidence>
<keyword evidence="7" id="KW-1185">Reference proteome</keyword>
<dbReference type="NCBIfam" id="NF040907">
    <property type="entry name" value="ChvE"/>
    <property type="match status" value="1"/>
</dbReference>
<evidence type="ECO:0000313" key="6">
    <source>
        <dbReference type="EMBL" id="GGF41374.1"/>
    </source>
</evidence>
<dbReference type="SUPFAM" id="SSF53822">
    <property type="entry name" value="Periplasmic binding protein-like I"/>
    <property type="match status" value="1"/>
</dbReference>